<dbReference type="OrthoDB" id="2769928at2"/>
<dbReference type="Pfam" id="PF12680">
    <property type="entry name" value="SnoaL_2"/>
    <property type="match status" value="1"/>
</dbReference>
<evidence type="ECO:0000313" key="2">
    <source>
        <dbReference type="EMBL" id="PRY94666.1"/>
    </source>
</evidence>
<dbReference type="InterPro" id="IPR032710">
    <property type="entry name" value="NTF2-like_dom_sf"/>
</dbReference>
<feature type="domain" description="SnoaL-like" evidence="1">
    <location>
        <begin position="191"/>
        <end position="289"/>
    </location>
</feature>
<proteinExistence type="predicted"/>
<dbReference type="Proteomes" id="UP000238801">
    <property type="component" value="Unassembled WGS sequence"/>
</dbReference>
<protein>
    <submittedName>
        <fullName evidence="2">SnoaL-like polyketide cyclase</fullName>
    </submittedName>
</protein>
<sequence>MKDLSNETFPDWILRITEEIWEGRGLAPRMKDYYGADCIVRTPMGFSRGERAMTAATFATLNEMPDRELLGEDVIWCEEEGGRLSSHRNCSVGTHRGGGLFADAGTGRRVVFRAIADCWEENGQITDEWLVRDNGAVLRQIGVDPAEWAARAVAAGRRAFNPAMDEVGPYGGRGNESEWGARYADCLSRLMGGELSVIPALWDRACHCEYPGGVAAHGWAEADRFWLPLRASFPDAEFRVHHVIGMEEAMMPPRAAVRWSLTGHHSGWGAFGVPTGAPVHVMGISHAEFGPFRGGRHRPGDWSVRREWVLIDEAAIWMQIREATG</sequence>
<gene>
    <name evidence="2" type="ORF">BCF33_0260</name>
</gene>
<dbReference type="Gene3D" id="3.10.450.50">
    <property type="match status" value="2"/>
</dbReference>
<evidence type="ECO:0000259" key="1">
    <source>
        <dbReference type="Pfam" id="PF12680"/>
    </source>
</evidence>
<comment type="caution">
    <text evidence="2">The sequence shown here is derived from an EMBL/GenBank/DDBJ whole genome shotgun (WGS) entry which is preliminary data.</text>
</comment>
<dbReference type="InterPro" id="IPR037401">
    <property type="entry name" value="SnoaL-like"/>
</dbReference>
<name>A0A2T0X6V7_9RHOB</name>
<keyword evidence="3" id="KW-1185">Reference proteome</keyword>
<reference evidence="2 3" key="1">
    <citation type="submission" date="2018-03" db="EMBL/GenBank/DDBJ databases">
        <title>Genomic Encyclopedia of Archaeal and Bacterial Type Strains, Phase II (KMG-II): from individual species to whole genera.</title>
        <authorList>
            <person name="Goeker M."/>
        </authorList>
    </citation>
    <scope>NUCLEOTIDE SEQUENCE [LARGE SCALE GENOMIC DNA]</scope>
    <source>
        <strain evidence="2 3">DSM 29318</strain>
    </source>
</reference>
<dbReference type="SUPFAM" id="SSF54427">
    <property type="entry name" value="NTF2-like"/>
    <property type="match status" value="2"/>
</dbReference>
<dbReference type="EMBL" id="PVTT01000001">
    <property type="protein sequence ID" value="PRY94666.1"/>
    <property type="molecule type" value="Genomic_DNA"/>
</dbReference>
<dbReference type="AlphaFoldDB" id="A0A2T0X6V7"/>
<organism evidence="2 3">
    <name type="scientific">Hasllibacter halocynthiae</name>
    <dbReference type="NCBI Taxonomy" id="595589"/>
    <lineage>
        <taxon>Bacteria</taxon>
        <taxon>Pseudomonadati</taxon>
        <taxon>Pseudomonadota</taxon>
        <taxon>Alphaproteobacteria</taxon>
        <taxon>Rhodobacterales</taxon>
        <taxon>Roseobacteraceae</taxon>
        <taxon>Hasllibacter</taxon>
    </lineage>
</organism>
<evidence type="ECO:0000313" key="3">
    <source>
        <dbReference type="Proteomes" id="UP000238801"/>
    </source>
</evidence>
<dbReference type="RefSeq" id="WP_106159143.1">
    <property type="nucleotide sequence ID" value="NZ_PVTT01000001.1"/>
</dbReference>
<accession>A0A2T0X6V7</accession>